<evidence type="ECO:0000256" key="1">
    <source>
        <dbReference type="ARBA" id="ARBA00004651"/>
    </source>
</evidence>
<dbReference type="PANTHER" id="PTHR30250:SF10">
    <property type="entry name" value="LIPOPOLYSACCHARIDE BIOSYNTHESIS PROTEIN WZXC"/>
    <property type="match status" value="1"/>
</dbReference>
<evidence type="ECO:0000256" key="6">
    <source>
        <dbReference type="ARBA" id="ARBA00023136"/>
    </source>
</evidence>
<keyword evidence="9" id="KW-1185">Reference proteome</keyword>
<comment type="subcellular location">
    <subcellularLocation>
        <location evidence="1">Cell membrane</location>
        <topology evidence="1">Multi-pass membrane protein</topology>
    </subcellularLocation>
</comment>
<name>A0A399EYW5_9DEIN</name>
<feature type="transmembrane region" description="Helical" evidence="7">
    <location>
        <begin position="390"/>
        <end position="410"/>
    </location>
</feature>
<dbReference type="OrthoDB" id="9815702at2"/>
<organism evidence="8 9">
    <name type="scientific">Meiothermus luteus</name>
    <dbReference type="NCBI Taxonomy" id="2026184"/>
    <lineage>
        <taxon>Bacteria</taxon>
        <taxon>Thermotogati</taxon>
        <taxon>Deinococcota</taxon>
        <taxon>Deinococci</taxon>
        <taxon>Thermales</taxon>
        <taxon>Thermaceae</taxon>
        <taxon>Meiothermus</taxon>
    </lineage>
</organism>
<dbReference type="RefSeq" id="WP_119358969.1">
    <property type="nucleotide sequence ID" value="NZ_QWKZ01000004.1"/>
</dbReference>
<evidence type="ECO:0000256" key="3">
    <source>
        <dbReference type="ARBA" id="ARBA00022475"/>
    </source>
</evidence>
<keyword evidence="6 7" id="KW-0472">Membrane</keyword>
<proteinExistence type="inferred from homology"/>
<dbReference type="GO" id="GO:0005886">
    <property type="term" value="C:plasma membrane"/>
    <property type="evidence" value="ECO:0007669"/>
    <property type="project" value="UniProtKB-SubCell"/>
</dbReference>
<protein>
    <submittedName>
        <fullName evidence="8">Putative O-antigen transporter</fullName>
    </submittedName>
</protein>
<dbReference type="PANTHER" id="PTHR30250">
    <property type="entry name" value="PST FAMILY PREDICTED COLANIC ACID TRANSPORTER"/>
    <property type="match status" value="1"/>
</dbReference>
<dbReference type="AlphaFoldDB" id="A0A399EYW5"/>
<feature type="transmembrane region" description="Helical" evidence="7">
    <location>
        <begin position="151"/>
        <end position="172"/>
    </location>
</feature>
<gene>
    <name evidence="8" type="primary">rfbX</name>
    <name evidence="8" type="ORF">Mlute_00262</name>
</gene>
<dbReference type="EMBL" id="QWKZ01000004">
    <property type="protein sequence ID" value="RIH89747.1"/>
    <property type="molecule type" value="Genomic_DNA"/>
</dbReference>
<dbReference type="Proteomes" id="UP000265800">
    <property type="component" value="Unassembled WGS sequence"/>
</dbReference>
<feature type="transmembrane region" description="Helical" evidence="7">
    <location>
        <begin position="178"/>
        <end position="201"/>
    </location>
</feature>
<evidence type="ECO:0000256" key="4">
    <source>
        <dbReference type="ARBA" id="ARBA00022692"/>
    </source>
</evidence>
<accession>A0A399EYW5</accession>
<dbReference type="InterPro" id="IPR002797">
    <property type="entry name" value="Polysacc_synth"/>
</dbReference>
<feature type="transmembrane region" description="Helical" evidence="7">
    <location>
        <begin position="125"/>
        <end position="144"/>
    </location>
</feature>
<feature type="transmembrane region" description="Helical" evidence="7">
    <location>
        <begin position="20"/>
        <end position="40"/>
    </location>
</feature>
<evidence type="ECO:0000256" key="7">
    <source>
        <dbReference type="SAM" id="Phobius"/>
    </source>
</evidence>
<dbReference type="Pfam" id="PF01943">
    <property type="entry name" value="Polysacc_synt"/>
    <property type="match status" value="1"/>
</dbReference>
<comment type="caution">
    <text evidence="8">The sequence shown here is derived from an EMBL/GenBank/DDBJ whole genome shotgun (WGS) entry which is preliminary data.</text>
</comment>
<comment type="similarity">
    <text evidence="2">Belongs to the polysaccharide synthase family.</text>
</comment>
<keyword evidence="3" id="KW-1003">Cell membrane</keyword>
<evidence type="ECO:0000313" key="9">
    <source>
        <dbReference type="Proteomes" id="UP000265800"/>
    </source>
</evidence>
<keyword evidence="4 7" id="KW-0812">Transmembrane</keyword>
<feature type="transmembrane region" description="Helical" evidence="7">
    <location>
        <begin position="296"/>
        <end position="320"/>
    </location>
</feature>
<evidence type="ECO:0000256" key="5">
    <source>
        <dbReference type="ARBA" id="ARBA00022989"/>
    </source>
</evidence>
<feature type="transmembrane region" description="Helical" evidence="7">
    <location>
        <begin position="46"/>
        <end position="69"/>
    </location>
</feature>
<dbReference type="InterPro" id="IPR050833">
    <property type="entry name" value="Poly_Biosynth_Transport"/>
</dbReference>
<evidence type="ECO:0000256" key="2">
    <source>
        <dbReference type="ARBA" id="ARBA00007430"/>
    </source>
</evidence>
<feature type="transmembrane region" description="Helical" evidence="7">
    <location>
        <begin position="332"/>
        <end position="353"/>
    </location>
</feature>
<feature type="transmembrane region" description="Helical" evidence="7">
    <location>
        <begin position="90"/>
        <end position="113"/>
    </location>
</feature>
<evidence type="ECO:0000313" key="8">
    <source>
        <dbReference type="EMBL" id="RIH89747.1"/>
    </source>
</evidence>
<feature type="transmembrane region" description="Helical" evidence="7">
    <location>
        <begin position="365"/>
        <end position="384"/>
    </location>
</feature>
<sequence length="417" mass="45345">MAKTRVFQVFRSRIAQNAAALYAVQFLAYLLPLVSLPYLARTLEPHHFGLVAFAQSFANWLAVVGEYGFNYSATRSLARQRERTDAVSGIVASVMGAKLLLAMAMAAITLAAGLLIETFRSHADLAFWALLVAVAIALRPTWYFQAVERAWVVALMEGLIRVGHLVGIFTFVRGPQDAWVALAAQAIATGMIAGLELYLMYREVPLRLPSLPLSWVALRVSWSLFLSRASDSLYTSANGLILGLLSTPLQVGIFETGNRLVRPGLSILWPLAQAIYPRINHLMRRDAAAAMRLSQLALWATLGIGLVGGGLLALAAPFLVELLFGKAYEASARVLQVLALLLPVVAFGYSLSMQYMFPRQMDQEVMYSVASAGLLNLLLAVLLAPRLGALGMAIAVVLAEAWAALFRFSVLKLRGVL</sequence>
<keyword evidence="5 7" id="KW-1133">Transmembrane helix</keyword>
<reference evidence="8 9" key="1">
    <citation type="submission" date="2018-08" db="EMBL/GenBank/DDBJ databases">
        <title>Meiothermus luteus KCTC 52599 genome sequencing project.</title>
        <authorList>
            <person name="Da Costa M.S."/>
            <person name="Albuquerque L."/>
            <person name="Raposo P."/>
            <person name="Froufe H.J.C."/>
            <person name="Barroso C.S."/>
            <person name="Egas C."/>
        </authorList>
    </citation>
    <scope>NUCLEOTIDE SEQUENCE [LARGE SCALE GENOMIC DNA]</scope>
    <source>
        <strain evidence="8 9">KCTC 52599</strain>
    </source>
</reference>